<feature type="signal peptide" evidence="2">
    <location>
        <begin position="1"/>
        <end position="23"/>
    </location>
</feature>
<dbReference type="EC" id="3.1.6.1" evidence="4"/>
<evidence type="ECO:0000313" key="5">
    <source>
        <dbReference type="Proteomes" id="UP000320176"/>
    </source>
</evidence>
<evidence type="ECO:0000256" key="1">
    <source>
        <dbReference type="ARBA" id="ARBA00008779"/>
    </source>
</evidence>
<organism evidence="4 5">
    <name type="scientific">Stieleria varia</name>
    <dbReference type="NCBI Taxonomy" id="2528005"/>
    <lineage>
        <taxon>Bacteria</taxon>
        <taxon>Pseudomonadati</taxon>
        <taxon>Planctomycetota</taxon>
        <taxon>Planctomycetia</taxon>
        <taxon>Pirellulales</taxon>
        <taxon>Pirellulaceae</taxon>
        <taxon>Stieleria</taxon>
    </lineage>
</organism>
<sequence length="488" mass="54730" precursor="true">MPPRFTMLLSLFAVISIATKTLADDSPSVGRPNIVFLLSDDQCTYSVGCYGNPDVQTPHMDRLAADGIVFDRHYVTTAICMASRATIMTGKYEYKTGCNFEHGALMQPLWNDSYPMLLRKAGYVTAMAGKIGLEVTQTPGKKGELPEDDFDAWGAGPGQTSYKTAQNKSMQKYAEQYPHSTLSYAAFADDFIASAANGDKPFCLSISFKAPHQPETPDERFDHVYQNKTFTKPANFGREFGQHFSLQSQQGRQFERFHSWHYSDQYDQVMRRYHQQVYAVDVALGKIRQSLVDHGVDKNTIVIFTSDNGFLCGSHGYGSKVLPYEESSRVPLMIYDPRHPNSGKGIRCKELTGNIDFLPTILSLAGVELPKDIDGRSLTMLYDEPETPIHKSLALINVWGPKKVHSLSVVTRDWKYIRWPYAAGEFKATDELYHIAADPMELQNMIDSAASAAQLTHMRAIYDSAVAKWKADAVPFHGYQPFGEIFSR</sequence>
<name>A0A5C6B1A5_9BACT</name>
<keyword evidence="4" id="KW-0378">Hydrolase</keyword>
<dbReference type="Proteomes" id="UP000320176">
    <property type="component" value="Unassembled WGS sequence"/>
</dbReference>
<dbReference type="SUPFAM" id="SSF53649">
    <property type="entry name" value="Alkaline phosphatase-like"/>
    <property type="match status" value="1"/>
</dbReference>
<evidence type="ECO:0000256" key="2">
    <source>
        <dbReference type="SAM" id="SignalP"/>
    </source>
</evidence>
<dbReference type="CDD" id="cd16031">
    <property type="entry name" value="G6S_like"/>
    <property type="match status" value="1"/>
</dbReference>
<dbReference type="Gene3D" id="3.40.720.10">
    <property type="entry name" value="Alkaline Phosphatase, subunit A"/>
    <property type="match status" value="1"/>
</dbReference>
<feature type="chain" id="PRO_5023113882" evidence="2">
    <location>
        <begin position="24"/>
        <end position="488"/>
    </location>
</feature>
<keyword evidence="2" id="KW-0732">Signal</keyword>
<dbReference type="InterPro" id="IPR000917">
    <property type="entry name" value="Sulfatase_N"/>
</dbReference>
<keyword evidence="5" id="KW-1185">Reference proteome</keyword>
<comment type="similarity">
    <text evidence="1">Belongs to the sulfatase family.</text>
</comment>
<evidence type="ECO:0000259" key="3">
    <source>
        <dbReference type="Pfam" id="PF00884"/>
    </source>
</evidence>
<dbReference type="PANTHER" id="PTHR42693:SF33">
    <property type="entry name" value="ARYLSULFATASE"/>
    <property type="match status" value="1"/>
</dbReference>
<feature type="domain" description="Sulfatase N-terminal" evidence="3">
    <location>
        <begin position="32"/>
        <end position="367"/>
    </location>
</feature>
<proteinExistence type="inferred from homology"/>
<gene>
    <name evidence="4" type="ORF">Pla52n_13730</name>
</gene>
<evidence type="ECO:0000313" key="4">
    <source>
        <dbReference type="EMBL" id="TWU05658.1"/>
    </source>
</evidence>
<dbReference type="EMBL" id="SJPN01000002">
    <property type="protein sequence ID" value="TWU05658.1"/>
    <property type="molecule type" value="Genomic_DNA"/>
</dbReference>
<comment type="caution">
    <text evidence="4">The sequence shown here is derived from an EMBL/GenBank/DDBJ whole genome shotgun (WGS) entry which is preliminary data.</text>
</comment>
<dbReference type="InterPro" id="IPR017850">
    <property type="entry name" value="Alkaline_phosphatase_core_sf"/>
</dbReference>
<dbReference type="GO" id="GO:0004065">
    <property type="term" value="F:arylsulfatase activity"/>
    <property type="evidence" value="ECO:0007669"/>
    <property type="project" value="UniProtKB-EC"/>
</dbReference>
<dbReference type="OrthoDB" id="237120at2"/>
<dbReference type="Pfam" id="PF00884">
    <property type="entry name" value="Sulfatase"/>
    <property type="match status" value="1"/>
</dbReference>
<reference evidence="4 5" key="1">
    <citation type="submission" date="2019-02" db="EMBL/GenBank/DDBJ databases">
        <title>Deep-cultivation of Planctomycetes and their phenomic and genomic characterization uncovers novel biology.</title>
        <authorList>
            <person name="Wiegand S."/>
            <person name="Jogler M."/>
            <person name="Boedeker C."/>
            <person name="Pinto D."/>
            <person name="Vollmers J."/>
            <person name="Rivas-Marin E."/>
            <person name="Kohn T."/>
            <person name="Peeters S.H."/>
            <person name="Heuer A."/>
            <person name="Rast P."/>
            <person name="Oberbeckmann S."/>
            <person name="Bunk B."/>
            <person name="Jeske O."/>
            <person name="Meyerdierks A."/>
            <person name="Storesund J.E."/>
            <person name="Kallscheuer N."/>
            <person name="Luecker S."/>
            <person name="Lage O.M."/>
            <person name="Pohl T."/>
            <person name="Merkel B.J."/>
            <person name="Hornburger P."/>
            <person name="Mueller R.-W."/>
            <person name="Bruemmer F."/>
            <person name="Labrenz M."/>
            <person name="Spormann A.M."/>
            <person name="Op Den Camp H."/>
            <person name="Overmann J."/>
            <person name="Amann R."/>
            <person name="Jetten M.S.M."/>
            <person name="Mascher T."/>
            <person name="Medema M.H."/>
            <person name="Devos D.P."/>
            <person name="Kaster A.-K."/>
            <person name="Ovreas L."/>
            <person name="Rohde M."/>
            <person name="Galperin M.Y."/>
            <person name="Jogler C."/>
        </authorList>
    </citation>
    <scope>NUCLEOTIDE SEQUENCE [LARGE SCALE GENOMIC DNA]</scope>
    <source>
        <strain evidence="4 5">Pla52n</strain>
    </source>
</reference>
<dbReference type="AlphaFoldDB" id="A0A5C6B1A5"/>
<dbReference type="RefSeq" id="WP_146518875.1">
    <property type="nucleotide sequence ID" value="NZ_CP151726.1"/>
</dbReference>
<dbReference type="InterPro" id="IPR050738">
    <property type="entry name" value="Sulfatase"/>
</dbReference>
<dbReference type="PANTHER" id="PTHR42693">
    <property type="entry name" value="ARYLSULFATASE FAMILY MEMBER"/>
    <property type="match status" value="1"/>
</dbReference>
<protein>
    <submittedName>
        <fullName evidence="4">Arylsulfatase</fullName>
        <ecNumber evidence="4">3.1.6.1</ecNumber>
    </submittedName>
</protein>
<accession>A0A5C6B1A5</accession>